<accession>A0A2P5HFY4</accession>
<dbReference type="Proteomes" id="UP000094444">
    <property type="component" value="Unassembled WGS sequence"/>
</dbReference>
<reference evidence="2" key="1">
    <citation type="submission" date="2017-09" db="EMBL/GenBank/DDBJ databases">
        <title>Polyketide synthases of a Diaporthe helianthi virulent isolate.</title>
        <authorList>
            <person name="Baroncelli R."/>
        </authorList>
    </citation>
    <scope>NUCLEOTIDE SEQUENCE [LARGE SCALE GENOMIC DNA]</scope>
    <source>
        <strain evidence="2">7/96</strain>
    </source>
</reference>
<comment type="caution">
    <text evidence="2">The sequence shown here is derived from an EMBL/GenBank/DDBJ whole genome shotgun (WGS) entry which is preliminary data.</text>
</comment>
<feature type="transmembrane region" description="Helical" evidence="1">
    <location>
        <begin position="120"/>
        <end position="142"/>
    </location>
</feature>
<keyword evidence="1" id="KW-1133">Transmembrane helix</keyword>
<dbReference type="EMBL" id="MAVT02002585">
    <property type="protein sequence ID" value="POS69163.1"/>
    <property type="molecule type" value="Genomic_DNA"/>
</dbReference>
<evidence type="ECO:0000256" key="1">
    <source>
        <dbReference type="SAM" id="Phobius"/>
    </source>
</evidence>
<feature type="transmembrane region" description="Helical" evidence="1">
    <location>
        <begin position="97"/>
        <end position="114"/>
    </location>
</feature>
<keyword evidence="3" id="KW-1185">Reference proteome</keyword>
<keyword evidence="1" id="KW-0472">Membrane</keyword>
<sequence length="146" mass="16219">MLWSYALNSHYRLRRNADVGTHHPGHHRRDDRIRISLPVHPGQQQPVDHRGPGHHLLDGGLALHDPRFDVYLDVQCPTGYAVSTVDPHALNVPRNSCLLTLGTIIVMCLVYVGSSVAFDAILSVGIFSLMGTYGLSTGCVLYRRLR</sequence>
<gene>
    <name evidence="2" type="ORF">DHEL01_v212442</name>
</gene>
<dbReference type="STRING" id="158607.A0A2P5HFY4"/>
<keyword evidence="1" id="KW-0812">Transmembrane</keyword>
<dbReference type="OrthoDB" id="3257095at2759"/>
<proteinExistence type="predicted"/>
<protein>
    <submittedName>
        <fullName evidence="2">Uncharacterized protein</fullName>
    </submittedName>
</protein>
<dbReference type="AlphaFoldDB" id="A0A2P5HFY4"/>
<dbReference type="InParanoid" id="A0A2P5HFY4"/>
<evidence type="ECO:0000313" key="3">
    <source>
        <dbReference type="Proteomes" id="UP000094444"/>
    </source>
</evidence>
<organism evidence="2 3">
    <name type="scientific">Diaporthe helianthi</name>
    <dbReference type="NCBI Taxonomy" id="158607"/>
    <lineage>
        <taxon>Eukaryota</taxon>
        <taxon>Fungi</taxon>
        <taxon>Dikarya</taxon>
        <taxon>Ascomycota</taxon>
        <taxon>Pezizomycotina</taxon>
        <taxon>Sordariomycetes</taxon>
        <taxon>Sordariomycetidae</taxon>
        <taxon>Diaporthales</taxon>
        <taxon>Diaporthaceae</taxon>
        <taxon>Diaporthe</taxon>
    </lineage>
</organism>
<name>A0A2P5HFY4_DIAHE</name>
<evidence type="ECO:0000313" key="2">
    <source>
        <dbReference type="EMBL" id="POS69163.1"/>
    </source>
</evidence>